<dbReference type="PROSITE" id="PS50887">
    <property type="entry name" value="GGDEF"/>
    <property type="match status" value="1"/>
</dbReference>
<evidence type="ECO:0000313" key="4">
    <source>
        <dbReference type="Proteomes" id="UP001079657"/>
    </source>
</evidence>
<dbReference type="Gene3D" id="3.30.450.40">
    <property type="match status" value="1"/>
</dbReference>
<dbReference type="InterPro" id="IPR029787">
    <property type="entry name" value="Nucleotide_cyclase"/>
</dbReference>
<accession>A0ABT4CQ16</accession>
<dbReference type="NCBIfam" id="TIGR00254">
    <property type="entry name" value="GGDEF"/>
    <property type="match status" value="1"/>
</dbReference>
<keyword evidence="1" id="KW-0175">Coiled coil</keyword>
<dbReference type="InterPro" id="IPR043128">
    <property type="entry name" value="Rev_trsase/Diguanyl_cyclase"/>
</dbReference>
<comment type="caution">
    <text evidence="3">The sequence shown here is derived from an EMBL/GenBank/DDBJ whole genome shotgun (WGS) entry which is preliminary data.</text>
</comment>
<dbReference type="SUPFAM" id="SSF55073">
    <property type="entry name" value="Nucleotide cyclase"/>
    <property type="match status" value="1"/>
</dbReference>
<dbReference type="PANTHER" id="PTHR45138:SF9">
    <property type="entry name" value="DIGUANYLATE CYCLASE DGCM-RELATED"/>
    <property type="match status" value="1"/>
</dbReference>
<dbReference type="SMART" id="SM00267">
    <property type="entry name" value="GGDEF"/>
    <property type="match status" value="1"/>
</dbReference>
<dbReference type="InterPro" id="IPR000160">
    <property type="entry name" value="GGDEF_dom"/>
</dbReference>
<keyword evidence="4" id="KW-1185">Reference proteome</keyword>
<dbReference type="InterPro" id="IPR003018">
    <property type="entry name" value="GAF"/>
</dbReference>
<dbReference type="SMART" id="SM00065">
    <property type="entry name" value="GAF"/>
    <property type="match status" value="1"/>
</dbReference>
<organism evidence="3 4">
    <name type="scientific">Clostridium ganghwense</name>
    <dbReference type="NCBI Taxonomy" id="312089"/>
    <lineage>
        <taxon>Bacteria</taxon>
        <taxon>Bacillati</taxon>
        <taxon>Bacillota</taxon>
        <taxon>Clostridia</taxon>
        <taxon>Eubacteriales</taxon>
        <taxon>Clostridiaceae</taxon>
        <taxon>Clostridium</taxon>
    </lineage>
</organism>
<evidence type="ECO:0000313" key="3">
    <source>
        <dbReference type="EMBL" id="MCY6371112.1"/>
    </source>
</evidence>
<dbReference type="PANTHER" id="PTHR45138">
    <property type="entry name" value="REGULATORY COMPONENTS OF SENSORY TRANSDUCTION SYSTEM"/>
    <property type="match status" value="1"/>
</dbReference>
<dbReference type="SUPFAM" id="SSF55781">
    <property type="entry name" value="GAF domain-like"/>
    <property type="match status" value="1"/>
</dbReference>
<proteinExistence type="predicted"/>
<protein>
    <submittedName>
        <fullName evidence="3">Sensor domain-containing diguanylate cyclase</fullName>
    </submittedName>
</protein>
<dbReference type="Pfam" id="PF00990">
    <property type="entry name" value="GGDEF"/>
    <property type="match status" value="1"/>
</dbReference>
<dbReference type="Gene3D" id="3.30.70.270">
    <property type="match status" value="1"/>
</dbReference>
<sequence>MSKYDADFNSQYYEEKYLKLQDEFETYQNFAESNIQIINERNAKLEKKLDAITNIVEITKYINSYLSDENLIPMINDMIIGILGATYSSIYLMEDDKLVIKATNINNKEKKFYDGEEDYKELMNGNPFIMNSKTPLFFHDSQKSEIHSLIGVSINLREKFIGYIIVEHALYNFFGHDLITFISTIANQIAIALENNALYNQIRENAIRDPLLRIYNRKYFFDLLENKIERISERTFAIVMVDLDNFKKANDLYGHQLGDKVLKETTKIIQNNIDKNDIVSRYGGEEIVIYIKYSKDIEEVYRKIDNIRSKISKNIIIYGNMQISITASFGISYYPIDGENLQDVISVADARLYVAKKTGKNKVVNK</sequence>
<name>A0ABT4CQ16_9CLOT</name>
<evidence type="ECO:0000256" key="1">
    <source>
        <dbReference type="SAM" id="Coils"/>
    </source>
</evidence>
<dbReference type="RefSeq" id="WP_268049958.1">
    <property type="nucleotide sequence ID" value="NZ_JAPQES010000003.1"/>
</dbReference>
<dbReference type="InterPro" id="IPR050469">
    <property type="entry name" value="Diguanylate_Cyclase"/>
</dbReference>
<reference evidence="3" key="1">
    <citation type="submission" date="2022-12" db="EMBL/GenBank/DDBJ databases">
        <authorList>
            <person name="Wang J."/>
        </authorList>
    </citation>
    <scope>NUCLEOTIDE SEQUENCE</scope>
    <source>
        <strain evidence="3">HY-42-06</strain>
    </source>
</reference>
<feature type="coiled-coil region" evidence="1">
    <location>
        <begin position="28"/>
        <end position="55"/>
    </location>
</feature>
<evidence type="ECO:0000259" key="2">
    <source>
        <dbReference type="PROSITE" id="PS50887"/>
    </source>
</evidence>
<gene>
    <name evidence="3" type="ORF">OXH55_10750</name>
</gene>
<dbReference type="EMBL" id="JAPQES010000003">
    <property type="protein sequence ID" value="MCY6371112.1"/>
    <property type="molecule type" value="Genomic_DNA"/>
</dbReference>
<dbReference type="InterPro" id="IPR029016">
    <property type="entry name" value="GAF-like_dom_sf"/>
</dbReference>
<dbReference type="CDD" id="cd01949">
    <property type="entry name" value="GGDEF"/>
    <property type="match status" value="1"/>
</dbReference>
<dbReference type="Proteomes" id="UP001079657">
    <property type="component" value="Unassembled WGS sequence"/>
</dbReference>
<feature type="domain" description="GGDEF" evidence="2">
    <location>
        <begin position="234"/>
        <end position="366"/>
    </location>
</feature>
<dbReference type="Pfam" id="PF01590">
    <property type="entry name" value="GAF"/>
    <property type="match status" value="1"/>
</dbReference>